<dbReference type="SUPFAM" id="SSF75625">
    <property type="entry name" value="YebC-like"/>
    <property type="match status" value="1"/>
</dbReference>
<proteinExistence type="inferred from homology"/>
<dbReference type="Gene3D" id="3.30.70.980">
    <property type="match status" value="2"/>
</dbReference>
<reference evidence="5" key="1">
    <citation type="submission" date="2022-11" db="UniProtKB">
        <authorList>
            <consortium name="WormBaseParasite"/>
        </authorList>
    </citation>
    <scope>IDENTIFICATION</scope>
</reference>
<dbReference type="Gene3D" id="1.10.10.200">
    <property type="match status" value="1"/>
</dbReference>
<dbReference type="PANTHER" id="PTHR12532:SF0">
    <property type="entry name" value="TRANSLATIONAL ACTIVATOR OF CYTOCHROME C OXIDASE 1"/>
    <property type="match status" value="1"/>
</dbReference>
<sequence>MLLFRPLISPSRRALSITSELCKGHSKWANIKGIKAANDQAKSAKQSKLLSEMTSAVVDGFDIKKNSRLAAVQDRFRQEGISMDTFDKYLEKLKNKKSTLCHTLVLGPGASTFIIEYEAEVPEKAAKDIKKLLASVDGSFRILPNDSRSMIYSQFDEKGIIRISETTSDGKKLTLTQAEEICIDVECEEILTINTDGAIQYEFICDPNHLYRISNELRDQQLEVEVSEKQFRPKMTVKVSTTEYVKVRDFYEILEADERIKGVYDNLDDEPTNKARVKV</sequence>
<dbReference type="GO" id="GO:0005739">
    <property type="term" value="C:mitochondrion"/>
    <property type="evidence" value="ECO:0007669"/>
    <property type="project" value="TreeGrafter"/>
</dbReference>
<dbReference type="Proteomes" id="UP000887540">
    <property type="component" value="Unplaced"/>
</dbReference>
<dbReference type="WBParaSite" id="ACRNAN_scaffold1698.g9527.t1">
    <property type="protein sequence ID" value="ACRNAN_scaffold1698.g9527.t1"/>
    <property type="gene ID" value="ACRNAN_scaffold1698.g9527"/>
</dbReference>
<dbReference type="InterPro" id="IPR048300">
    <property type="entry name" value="TACO1_YebC-like_2nd/3rd_dom"/>
</dbReference>
<evidence type="ECO:0000313" key="4">
    <source>
        <dbReference type="Proteomes" id="UP000887540"/>
    </source>
</evidence>
<dbReference type="PANTHER" id="PTHR12532">
    <property type="entry name" value="TRANSLATIONAL ACTIVATOR OF CYTOCHROME C OXIDASE 1"/>
    <property type="match status" value="1"/>
</dbReference>
<evidence type="ECO:0000259" key="3">
    <source>
        <dbReference type="Pfam" id="PF20772"/>
    </source>
</evidence>
<dbReference type="InterPro" id="IPR029072">
    <property type="entry name" value="YebC-like"/>
</dbReference>
<dbReference type="InterPro" id="IPR017856">
    <property type="entry name" value="Integrase-like_N"/>
</dbReference>
<accession>A0A914D195</accession>
<dbReference type="InterPro" id="IPR049083">
    <property type="entry name" value="TACO1_YebC_N"/>
</dbReference>
<feature type="domain" description="TACO1/YebC-like N-terminal" evidence="3">
    <location>
        <begin position="26"/>
        <end position="95"/>
    </location>
</feature>
<comment type="similarity">
    <text evidence="1">Belongs to the TACO1 family.</text>
</comment>
<dbReference type="InterPro" id="IPR002876">
    <property type="entry name" value="Transcrip_reg_TACO1-like"/>
</dbReference>
<dbReference type="InterPro" id="IPR026564">
    <property type="entry name" value="Transcrip_reg_TACO1-like_dom3"/>
</dbReference>
<keyword evidence="4" id="KW-1185">Reference proteome</keyword>
<dbReference type="AlphaFoldDB" id="A0A914D195"/>
<name>A0A914D195_9BILA</name>
<evidence type="ECO:0000256" key="1">
    <source>
        <dbReference type="ARBA" id="ARBA00008724"/>
    </source>
</evidence>
<organism evidence="4 5">
    <name type="scientific">Acrobeloides nanus</name>
    <dbReference type="NCBI Taxonomy" id="290746"/>
    <lineage>
        <taxon>Eukaryota</taxon>
        <taxon>Metazoa</taxon>
        <taxon>Ecdysozoa</taxon>
        <taxon>Nematoda</taxon>
        <taxon>Chromadorea</taxon>
        <taxon>Rhabditida</taxon>
        <taxon>Tylenchina</taxon>
        <taxon>Cephalobomorpha</taxon>
        <taxon>Cephaloboidea</taxon>
        <taxon>Cephalobidae</taxon>
        <taxon>Acrobeloides</taxon>
    </lineage>
</organism>
<feature type="domain" description="TACO1/YebC-like second and third" evidence="2">
    <location>
        <begin position="106"/>
        <end position="267"/>
    </location>
</feature>
<dbReference type="Pfam" id="PF20772">
    <property type="entry name" value="TACO1_YebC_N"/>
    <property type="match status" value="1"/>
</dbReference>
<evidence type="ECO:0000259" key="2">
    <source>
        <dbReference type="Pfam" id="PF01709"/>
    </source>
</evidence>
<dbReference type="Pfam" id="PF01709">
    <property type="entry name" value="Transcrip_reg"/>
    <property type="match status" value="1"/>
</dbReference>
<protein>
    <submittedName>
        <fullName evidence="5">Uncharacterized protein</fullName>
    </submittedName>
</protein>
<evidence type="ECO:0000313" key="5">
    <source>
        <dbReference type="WBParaSite" id="ACRNAN_scaffold1698.g9527.t1"/>
    </source>
</evidence>